<reference evidence="1 2" key="1">
    <citation type="journal article" date="2018" name="Front. Plant Sci.">
        <title>Red Clover (Trifolium pratense) and Zigzag Clover (T. medium) - A Picture of Genomic Similarities and Differences.</title>
        <authorList>
            <person name="Dluhosova J."/>
            <person name="Istvanek J."/>
            <person name="Nedelnik J."/>
            <person name="Repkova J."/>
        </authorList>
    </citation>
    <scope>NUCLEOTIDE SEQUENCE [LARGE SCALE GENOMIC DNA]</scope>
    <source>
        <strain evidence="2">cv. 10/8</strain>
        <tissue evidence="1">Leaf</tissue>
    </source>
</reference>
<accession>A0A392VXF2</accession>
<keyword evidence="2" id="KW-1185">Reference proteome</keyword>
<feature type="non-terminal residue" evidence="1">
    <location>
        <position position="19"/>
    </location>
</feature>
<name>A0A392VXF2_9FABA</name>
<dbReference type="Proteomes" id="UP000265520">
    <property type="component" value="Unassembled WGS sequence"/>
</dbReference>
<sequence>MNSVAVLAFSEQSSSLREG</sequence>
<evidence type="ECO:0000313" key="1">
    <source>
        <dbReference type="EMBL" id="MCI92163.1"/>
    </source>
</evidence>
<evidence type="ECO:0000313" key="2">
    <source>
        <dbReference type="Proteomes" id="UP000265520"/>
    </source>
</evidence>
<organism evidence="1 2">
    <name type="scientific">Trifolium medium</name>
    <dbReference type="NCBI Taxonomy" id="97028"/>
    <lineage>
        <taxon>Eukaryota</taxon>
        <taxon>Viridiplantae</taxon>
        <taxon>Streptophyta</taxon>
        <taxon>Embryophyta</taxon>
        <taxon>Tracheophyta</taxon>
        <taxon>Spermatophyta</taxon>
        <taxon>Magnoliopsida</taxon>
        <taxon>eudicotyledons</taxon>
        <taxon>Gunneridae</taxon>
        <taxon>Pentapetalae</taxon>
        <taxon>rosids</taxon>
        <taxon>fabids</taxon>
        <taxon>Fabales</taxon>
        <taxon>Fabaceae</taxon>
        <taxon>Papilionoideae</taxon>
        <taxon>50 kb inversion clade</taxon>
        <taxon>NPAAA clade</taxon>
        <taxon>Hologalegina</taxon>
        <taxon>IRL clade</taxon>
        <taxon>Trifolieae</taxon>
        <taxon>Trifolium</taxon>
    </lineage>
</organism>
<dbReference type="EMBL" id="LXQA011292522">
    <property type="protein sequence ID" value="MCI92163.1"/>
    <property type="molecule type" value="Genomic_DNA"/>
</dbReference>
<protein>
    <submittedName>
        <fullName evidence="1">Uncharacterized protein</fullName>
    </submittedName>
</protein>
<dbReference type="AlphaFoldDB" id="A0A392VXF2"/>
<proteinExistence type="predicted"/>
<comment type="caution">
    <text evidence="1">The sequence shown here is derived from an EMBL/GenBank/DDBJ whole genome shotgun (WGS) entry which is preliminary data.</text>
</comment>